<keyword evidence="1" id="KW-0472">Membrane</keyword>
<feature type="non-terminal residue" evidence="2">
    <location>
        <position position="1"/>
    </location>
</feature>
<name>A0A232EQ76_9HYME</name>
<keyword evidence="1" id="KW-1133">Transmembrane helix</keyword>
<evidence type="ECO:0000313" key="3">
    <source>
        <dbReference type="Proteomes" id="UP000215335"/>
    </source>
</evidence>
<dbReference type="OrthoDB" id="2015831at2759"/>
<feature type="transmembrane region" description="Helical" evidence="1">
    <location>
        <begin position="206"/>
        <end position="231"/>
    </location>
</feature>
<organism evidence="2 3">
    <name type="scientific">Trichomalopsis sarcophagae</name>
    <dbReference type="NCBI Taxonomy" id="543379"/>
    <lineage>
        <taxon>Eukaryota</taxon>
        <taxon>Metazoa</taxon>
        <taxon>Ecdysozoa</taxon>
        <taxon>Arthropoda</taxon>
        <taxon>Hexapoda</taxon>
        <taxon>Insecta</taxon>
        <taxon>Pterygota</taxon>
        <taxon>Neoptera</taxon>
        <taxon>Endopterygota</taxon>
        <taxon>Hymenoptera</taxon>
        <taxon>Apocrita</taxon>
        <taxon>Proctotrupomorpha</taxon>
        <taxon>Chalcidoidea</taxon>
        <taxon>Pteromalidae</taxon>
        <taxon>Pteromalinae</taxon>
        <taxon>Trichomalopsis</taxon>
    </lineage>
</organism>
<dbReference type="AlphaFoldDB" id="A0A232EQ76"/>
<sequence length="295" mass="34126">LLRGAQNLHSDGTSARANRGIVAVVGHVILRAVSIGIEHRAFGRRPERFSYFTICELLKQFLHNLNIPGGFAVSQRTTSLYQLHELMIEHNFLKLVKSKMWHVKKSTFESKSKLEAIRLDDNFFYDINNAMHRDNFICELKAFDFEFLFQQCQLYSRTSLHSSRCARLHGKQLITFPVWQLNVNETACSNYFFQDSVMKNIMVSDYLLRISTILLTILMLLMYVVLAFIFLEPVRIGAYSCYGTKAAAPEDKDNLYDDYVCYNFKNKEFVLHNLAVKLEHSIAGLQLCVHHQDLP</sequence>
<dbReference type="EMBL" id="NNAY01002816">
    <property type="protein sequence ID" value="OXU20514.1"/>
    <property type="molecule type" value="Genomic_DNA"/>
</dbReference>
<evidence type="ECO:0000256" key="1">
    <source>
        <dbReference type="SAM" id="Phobius"/>
    </source>
</evidence>
<protein>
    <submittedName>
        <fullName evidence="2">Uncharacterized protein</fullName>
    </submittedName>
</protein>
<accession>A0A232EQ76</accession>
<comment type="caution">
    <text evidence="2">The sequence shown here is derived from an EMBL/GenBank/DDBJ whole genome shotgun (WGS) entry which is preliminary data.</text>
</comment>
<dbReference type="InterPro" id="IPR035897">
    <property type="entry name" value="Toll_tir_struct_dom_sf"/>
</dbReference>
<dbReference type="STRING" id="543379.A0A232EQ76"/>
<dbReference type="Proteomes" id="UP000215335">
    <property type="component" value="Unassembled WGS sequence"/>
</dbReference>
<keyword evidence="1" id="KW-0812">Transmembrane</keyword>
<keyword evidence="3" id="KW-1185">Reference proteome</keyword>
<evidence type="ECO:0000313" key="2">
    <source>
        <dbReference type="EMBL" id="OXU20514.1"/>
    </source>
</evidence>
<gene>
    <name evidence="2" type="ORF">TSAR_004110</name>
</gene>
<proteinExistence type="predicted"/>
<reference evidence="2 3" key="1">
    <citation type="journal article" date="2017" name="Curr. Biol.">
        <title>The Evolution of Venom by Co-option of Single-Copy Genes.</title>
        <authorList>
            <person name="Martinson E.O."/>
            <person name="Mrinalini"/>
            <person name="Kelkar Y.D."/>
            <person name="Chang C.H."/>
            <person name="Werren J.H."/>
        </authorList>
    </citation>
    <scope>NUCLEOTIDE SEQUENCE [LARGE SCALE GENOMIC DNA]</scope>
    <source>
        <strain evidence="2 3">Alberta</strain>
        <tissue evidence="2">Whole body</tissue>
    </source>
</reference>
<dbReference type="SUPFAM" id="SSF52200">
    <property type="entry name" value="Toll/Interleukin receptor TIR domain"/>
    <property type="match status" value="1"/>
</dbReference>